<dbReference type="GO" id="GO:0016787">
    <property type="term" value="F:hydrolase activity"/>
    <property type="evidence" value="ECO:0007669"/>
    <property type="project" value="UniProtKB-KW"/>
</dbReference>
<accession>A0A7K3WJH9</accession>
<name>A0A7K3WJH9_9ACTN</name>
<feature type="region of interest" description="Disordered" evidence="2">
    <location>
        <begin position="1"/>
        <end position="26"/>
    </location>
</feature>
<feature type="region of interest" description="Disordered" evidence="2">
    <location>
        <begin position="47"/>
        <end position="77"/>
    </location>
</feature>
<evidence type="ECO:0000256" key="1">
    <source>
        <dbReference type="ARBA" id="ARBA00022801"/>
    </source>
</evidence>
<comment type="caution">
    <text evidence="3">The sequence shown here is derived from an EMBL/GenBank/DDBJ whole genome shotgun (WGS) entry which is preliminary data.</text>
</comment>
<keyword evidence="1" id="KW-0378">Hydrolase</keyword>
<dbReference type="Gene3D" id="2.40.260.10">
    <property type="entry name" value="Sortase"/>
    <property type="match status" value="1"/>
</dbReference>
<dbReference type="InterPro" id="IPR042001">
    <property type="entry name" value="Sortase_F"/>
</dbReference>
<dbReference type="SUPFAM" id="SSF63817">
    <property type="entry name" value="Sortase"/>
    <property type="match status" value="1"/>
</dbReference>
<dbReference type="EMBL" id="JAAGWK010000029">
    <property type="protein sequence ID" value="NEL56059.1"/>
    <property type="molecule type" value="Genomic_DNA"/>
</dbReference>
<protein>
    <submittedName>
        <fullName evidence="3">Class F sortase</fullName>
    </submittedName>
</protein>
<dbReference type="Proteomes" id="UP000470470">
    <property type="component" value="Unassembled WGS sequence"/>
</dbReference>
<gene>
    <name evidence="3" type="ORF">G1H19_18960</name>
</gene>
<sequence>MPSPSPAVVRSARPSGEPARRPHRTVRRARALAAVTAAVLLAGCGGQGNSAAAPSPSGAAATSGATPALPTGPAPLPPASTVTATSVVIPAIGVDAAPLEQLSLLPDGSLAAPRDFARAGVFADGPLPGEQGPAVIAGHVDSAADGPAVFFRLPDLRPGDEVTVGLSDGSTVRFLVDRLVSVPKDAFPTDLVYGPTPDAQLRLITCSGDFDSVERSYVDNTVVFATAVG</sequence>
<reference evidence="3 4" key="1">
    <citation type="submission" date="2020-02" db="EMBL/GenBank/DDBJ databases">
        <title>The whole genome sequence of CPCC 205119.</title>
        <authorList>
            <person name="Jiang Z."/>
        </authorList>
    </citation>
    <scope>NUCLEOTIDE SEQUENCE [LARGE SCALE GENOMIC DNA]</scope>
    <source>
        <strain evidence="3 4">CPCC 205119</strain>
    </source>
</reference>
<dbReference type="Pfam" id="PF04203">
    <property type="entry name" value="Sortase"/>
    <property type="match status" value="1"/>
</dbReference>
<organism evidence="3 4">
    <name type="scientific">Goekera deserti</name>
    <dbReference type="NCBI Taxonomy" id="2497753"/>
    <lineage>
        <taxon>Bacteria</taxon>
        <taxon>Bacillati</taxon>
        <taxon>Actinomycetota</taxon>
        <taxon>Actinomycetes</taxon>
        <taxon>Geodermatophilales</taxon>
        <taxon>Geodermatophilaceae</taxon>
        <taxon>Goekera</taxon>
    </lineage>
</organism>
<evidence type="ECO:0000313" key="4">
    <source>
        <dbReference type="Proteomes" id="UP000470470"/>
    </source>
</evidence>
<evidence type="ECO:0000313" key="3">
    <source>
        <dbReference type="EMBL" id="NEL56059.1"/>
    </source>
</evidence>
<feature type="compositionally biased region" description="Low complexity" evidence="2">
    <location>
        <begin position="50"/>
        <end position="69"/>
    </location>
</feature>
<keyword evidence="4" id="KW-1185">Reference proteome</keyword>
<dbReference type="CDD" id="cd05829">
    <property type="entry name" value="Sortase_F"/>
    <property type="match status" value="1"/>
</dbReference>
<dbReference type="AlphaFoldDB" id="A0A7K3WJH9"/>
<evidence type="ECO:0000256" key="2">
    <source>
        <dbReference type="SAM" id="MobiDB-lite"/>
    </source>
</evidence>
<proteinExistence type="predicted"/>
<dbReference type="InterPro" id="IPR023365">
    <property type="entry name" value="Sortase_dom-sf"/>
</dbReference>
<dbReference type="InterPro" id="IPR005754">
    <property type="entry name" value="Sortase"/>
</dbReference>